<reference evidence="11 12" key="1">
    <citation type="journal article" date="2017" name="Gigascience">
        <title>Genome sequence of the small brown planthopper, Laodelphax striatellus.</title>
        <authorList>
            <person name="Zhu J."/>
            <person name="Jiang F."/>
            <person name="Wang X."/>
            <person name="Yang P."/>
            <person name="Bao Y."/>
            <person name="Zhao W."/>
            <person name="Wang W."/>
            <person name="Lu H."/>
            <person name="Wang Q."/>
            <person name="Cui N."/>
            <person name="Li J."/>
            <person name="Chen X."/>
            <person name="Luo L."/>
            <person name="Yu J."/>
            <person name="Kang L."/>
            <person name="Cui F."/>
        </authorList>
    </citation>
    <scope>NUCLEOTIDE SEQUENCE [LARGE SCALE GENOMIC DNA]</scope>
    <source>
        <strain evidence="11">Lst14</strain>
    </source>
</reference>
<feature type="transmembrane region" description="Helical" evidence="9">
    <location>
        <begin position="262"/>
        <end position="283"/>
    </location>
</feature>
<evidence type="ECO:0000256" key="4">
    <source>
        <dbReference type="ARBA" id="ARBA00022692"/>
    </source>
</evidence>
<comment type="subcellular location">
    <subcellularLocation>
        <location evidence="1">Cell membrane</location>
        <topology evidence="1">Multi-pass membrane protein</topology>
    </subcellularLocation>
</comment>
<keyword evidence="3" id="KW-1003">Cell membrane</keyword>
<evidence type="ECO:0000256" key="2">
    <source>
        <dbReference type="ARBA" id="ARBA00008685"/>
    </source>
</evidence>
<dbReference type="PANTHER" id="PTHR42643">
    <property type="entry name" value="IONOTROPIC RECEPTOR 20A-RELATED"/>
    <property type="match status" value="1"/>
</dbReference>
<keyword evidence="6 9" id="KW-0472">Membrane</keyword>
<dbReference type="GO" id="GO:0005886">
    <property type="term" value="C:plasma membrane"/>
    <property type="evidence" value="ECO:0007669"/>
    <property type="project" value="UniProtKB-SubCell"/>
</dbReference>
<comment type="similarity">
    <text evidence="2">Belongs to the glutamate-gated ion channel (TC 1.A.10.1) family.</text>
</comment>
<evidence type="ECO:0000256" key="3">
    <source>
        <dbReference type="ARBA" id="ARBA00022475"/>
    </source>
</evidence>
<evidence type="ECO:0000256" key="1">
    <source>
        <dbReference type="ARBA" id="ARBA00004651"/>
    </source>
</evidence>
<dbReference type="PANTHER" id="PTHR42643:SF30">
    <property type="entry name" value="IONOTROPIC RECEPTOR 40A-RELATED"/>
    <property type="match status" value="1"/>
</dbReference>
<dbReference type="SMR" id="A0A482WN27"/>
<dbReference type="OrthoDB" id="6622743at2759"/>
<sequence length="307" mass="35441">MGSPYSLLLPFSNSIWLSILAITTIISILMTISQFYSYSKKSDKTFSGSVITVVGTFFQQGFSYTSSRLSERILLITTLISGMLICFHFSSMIVTVLIRPVPISIVTAEDLAASKLKIAVHNIPYFHTYFKDTKNTYIREFYRKKMKNQHEYVAIPVGVELMRTAGYAFYTEESYQYPSISNTFTDSEICTVSDVELVKPYMVPSPMRKNTPYRKHVNCGLLLMKEVGILARETNQWRTTQPKCQGSIDYSSVHFESLTVAYIVYLTGLILSIVILFVENYIYKKRKELLEQRKRRSRIRRLLFLNK</sequence>
<evidence type="ECO:0000256" key="6">
    <source>
        <dbReference type="ARBA" id="ARBA00023136"/>
    </source>
</evidence>
<dbReference type="SUPFAM" id="SSF53850">
    <property type="entry name" value="Periplasmic binding protein-like II"/>
    <property type="match status" value="1"/>
</dbReference>
<accession>A0A482WN27</accession>
<name>A0A482WN27_LAOST</name>
<protein>
    <recommendedName>
        <fullName evidence="10">Ionotropic glutamate receptor C-terminal domain-containing protein</fullName>
    </recommendedName>
</protein>
<dbReference type="GO" id="GO:0050906">
    <property type="term" value="P:detection of stimulus involved in sensory perception"/>
    <property type="evidence" value="ECO:0007669"/>
    <property type="project" value="UniProtKB-ARBA"/>
</dbReference>
<feature type="domain" description="Ionotropic glutamate receptor C-terminal" evidence="10">
    <location>
        <begin position="13"/>
        <end position="268"/>
    </location>
</feature>
<dbReference type="InterPro" id="IPR052192">
    <property type="entry name" value="Insect_Ionotropic_Sensory_Rcpt"/>
</dbReference>
<comment type="caution">
    <text evidence="11">The sequence shown here is derived from an EMBL/GenBank/DDBJ whole genome shotgun (WGS) entry which is preliminary data.</text>
</comment>
<proteinExistence type="inferred from homology"/>
<dbReference type="Gene3D" id="1.10.287.70">
    <property type="match status" value="1"/>
</dbReference>
<evidence type="ECO:0000256" key="9">
    <source>
        <dbReference type="SAM" id="Phobius"/>
    </source>
</evidence>
<dbReference type="EMBL" id="QKKF02029992">
    <property type="protein sequence ID" value="RZF34914.1"/>
    <property type="molecule type" value="Genomic_DNA"/>
</dbReference>
<evidence type="ECO:0000259" key="10">
    <source>
        <dbReference type="Pfam" id="PF00060"/>
    </source>
</evidence>
<evidence type="ECO:0000256" key="7">
    <source>
        <dbReference type="ARBA" id="ARBA00023170"/>
    </source>
</evidence>
<gene>
    <name evidence="11" type="ORF">LSTR_LSTR011408</name>
</gene>
<keyword evidence="7" id="KW-0675">Receptor</keyword>
<dbReference type="Pfam" id="PF00060">
    <property type="entry name" value="Lig_chan"/>
    <property type="match status" value="1"/>
</dbReference>
<feature type="transmembrane region" description="Helical" evidence="9">
    <location>
        <begin position="73"/>
        <end position="98"/>
    </location>
</feature>
<evidence type="ECO:0000256" key="8">
    <source>
        <dbReference type="ARBA" id="ARBA00023180"/>
    </source>
</evidence>
<dbReference type="InParanoid" id="A0A482WN27"/>
<organism evidence="11 12">
    <name type="scientific">Laodelphax striatellus</name>
    <name type="common">Small brown planthopper</name>
    <name type="synonym">Delphax striatella</name>
    <dbReference type="NCBI Taxonomy" id="195883"/>
    <lineage>
        <taxon>Eukaryota</taxon>
        <taxon>Metazoa</taxon>
        <taxon>Ecdysozoa</taxon>
        <taxon>Arthropoda</taxon>
        <taxon>Hexapoda</taxon>
        <taxon>Insecta</taxon>
        <taxon>Pterygota</taxon>
        <taxon>Neoptera</taxon>
        <taxon>Paraneoptera</taxon>
        <taxon>Hemiptera</taxon>
        <taxon>Auchenorrhyncha</taxon>
        <taxon>Fulgoroidea</taxon>
        <taxon>Delphacidae</taxon>
        <taxon>Criomorphinae</taxon>
        <taxon>Laodelphax</taxon>
    </lineage>
</organism>
<dbReference type="AlphaFoldDB" id="A0A482WN27"/>
<feature type="transmembrane region" description="Helical" evidence="9">
    <location>
        <begin position="15"/>
        <end position="36"/>
    </location>
</feature>
<dbReference type="GO" id="GO:0015276">
    <property type="term" value="F:ligand-gated monoatomic ion channel activity"/>
    <property type="evidence" value="ECO:0007669"/>
    <property type="project" value="InterPro"/>
</dbReference>
<evidence type="ECO:0000313" key="12">
    <source>
        <dbReference type="Proteomes" id="UP000291343"/>
    </source>
</evidence>
<dbReference type="Proteomes" id="UP000291343">
    <property type="component" value="Unassembled WGS sequence"/>
</dbReference>
<dbReference type="InterPro" id="IPR001320">
    <property type="entry name" value="Iontro_rcpt_C"/>
</dbReference>
<evidence type="ECO:0000313" key="11">
    <source>
        <dbReference type="EMBL" id="RZF34914.1"/>
    </source>
</evidence>
<keyword evidence="4 9" id="KW-0812">Transmembrane</keyword>
<keyword evidence="8" id="KW-0325">Glycoprotein</keyword>
<evidence type="ECO:0000256" key="5">
    <source>
        <dbReference type="ARBA" id="ARBA00022989"/>
    </source>
</evidence>
<keyword evidence="12" id="KW-1185">Reference proteome</keyword>
<keyword evidence="5 9" id="KW-1133">Transmembrane helix</keyword>